<feature type="region of interest" description="Disordered" evidence="1">
    <location>
        <begin position="1"/>
        <end position="41"/>
    </location>
</feature>
<dbReference type="InterPro" id="IPR048686">
    <property type="entry name" value="SHPRH_helical_1st"/>
</dbReference>
<reference evidence="4" key="1">
    <citation type="submission" date="2020-10" db="EMBL/GenBank/DDBJ databases">
        <authorList>
            <person name="Han B."/>
            <person name="Lu T."/>
            <person name="Zhao Q."/>
            <person name="Huang X."/>
            <person name="Zhao Y."/>
        </authorList>
    </citation>
    <scope>NUCLEOTIDE SEQUENCE</scope>
</reference>
<dbReference type="AlphaFoldDB" id="A0A811SME9"/>
<dbReference type="PANTHER" id="PTHR45865">
    <property type="entry name" value="E3 UBIQUITIN-PROTEIN LIGASE SHPRH FAMILY MEMBER"/>
    <property type="match status" value="1"/>
</dbReference>
<dbReference type="Pfam" id="PF21325">
    <property type="entry name" value="SHPRH_helical-1st"/>
    <property type="match status" value="1"/>
</dbReference>
<feature type="non-terminal residue" evidence="4">
    <location>
        <position position="1"/>
    </location>
</feature>
<keyword evidence="5" id="KW-1185">Reference proteome</keyword>
<accession>A0A811SME9</accession>
<dbReference type="OrthoDB" id="423559at2759"/>
<dbReference type="InterPro" id="IPR048695">
    <property type="entry name" value="SHPRH_helical_2nd"/>
</dbReference>
<evidence type="ECO:0000256" key="1">
    <source>
        <dbReference type="SAM" id="MobiDB-lite"/>
    </source>
</evidence>
<feature type="domain" description="E3 ubiquitin-protein ligase SHPRH second helical" evidence="2">
    <location>
        <begin position="618"/>
        <end position="756"/>
    </location>
</feature>
<comment type="caution">
    <text evidence="4">The sequence shown here is derived from an EMBL/GenBank/DDBJ whole genome shotgun (WGS) entry which is preliminary data.</text>
</comment>
<dbReference type="EMBL" id="CAJGYO010000883">
    <property type="protein sequence ID" value="CAD6344081.1"/>
    <property type="molecule type" value="Genomic_DNA"/>
</dbReference>
<feature type="domain" description="E3 ubiquitin-protein ligase SHPRH first helical" evidence="3">
    <location>
        <begin position="401"/>
        <end position="483"/>
    </location>
</feature>
<name>A0A811SME9_9POAL</name>
<dbReference type="Pfam" id="PF21324">
    <property type="entry name" value="SHPRH_helical-2nd"/>
    <property type="match status" value="1"/>
</dbReference>
<feature type="region of interest" description="Disordered" evidence="1">
    <location>
        <begin position="771"/>
        <end position="797"/>
    </location>
</feature>
<evidence type="ECO:0000259" key="2">
    <source>
        <dbReference type="Pfam" id="PF21324"/>
    </source>
</evidence>
<evidence type="ECO:0000259" key="3">
    <source>
        <dbReference type="Pfam" id="PF21325"/>
    </source>
</evidence>
<sequence>MGRKKSRPVRAAGAASAAAEADPYAPSPSGSTKRGTKGDARRDVCVEVDRSTWGHADVDHRDIAEVVLRDVSVSGDGDGEGALEEAFGASTFSLRLRVRDAPEEGFRMGQWPVMPSDCVLLEYVVHESREGKHAEYVVSGCFDGPDEGVSGLAHLVSLRFITLRVQWFRAFQDMGEARVESFRIRVEVMEQAFSACESLLEVARHPWRKSLMNMMAWLRPEVTTSAAIYGLDDLGVPMDDGGNADLTPKSDSQFDLAAFYEAVKPSINAEQLEEDLPDLVPQLRPYQLRAAHWMVQREKGNTPHQEYANPAPYCVPFDFIHKNSRMFYNPFNGNISLQPEPSPPYVSGGILADSNALLNVYLSNDDIAKLLVPLLKLRQACCHPQVGSSGLCSLQHNPLSMDEILQVLIGKAKIEGEEELRKIVVALNGLAGLAVIEQRNQEAISLYKEALALAHENVDDFRVDPLLNLHINYNLAELLRISSEYLQECPLKKPASEVAISRKRKETNTVETNVLCVKRNKICKNSVSSLTANGLETSEEDENTIGQACTTGDVGVENVAGCHSSSECFADDCLRKTCNAITEKYLSVFTSRLVVAQKDFNVSFTEVLNITKELQSGLMNWWLHALDCIERNNISADELIKKIDNSSSKSTTGLGSRGISSRIKSIAGLKYAIQADIDSLQSLRQHLVDRLLEVDKTMDNPRDEDIEGQRYCPKCYDGTGSLCIQCELDELFQRYEARLFLVKKSNNDSVIDSVEEAQDLQRRKYELNHFFRNRKSNEGSEPGYDNNNPRSARENIQ</sequence>
<dbReference type="PANTHER" id="PTHR45865:SF1">
    <property type="entry name" value="E3 UBIQUITIN-PROTEIN LIGASE SHPRH"/>
    <property type="match status" value="1"/>
</dbReference>
<protein>
    <submittedName>
        <fullName evidence="4">Uncharacterized protein</fullName>
    </submittedName>
</protein>
<dbReference type="InterPro" id="IPR052583">
    <property type="entry name" value="ATP-helicase/E3_Ub-Ligase"/>
</dbReference>
<proteinExistence type="predicted"/>
<evidence type="ECO:0000313" key="5">
    <source>
        <dbReference type="Proteomes" id="UP000604825"/>
    </source>
</evidence>
<gene>
    <name evidence="4" type="ORF">NCGR_LOCUS68179</name>
</gene>
<organism evidence="4 5">
    <name type="scientific">Miscanthus lutarioriparius</name>
    <dbReference type="NCBI Taxonomy" id="422564"/>
    <lineage>
        <taxon>Eukaryota</taxon>
        <taxon>Viridiplantae</taxon>
        <taxon>Streptophyta</taxon>
        <taxon>Embryophyta</taxon>
        <taxon>Tracheophyta</taxon>
        <taxon>Spermatophyta</taxon>
        <taxon>Magnoliopsida</taxon>
        <taxon>Liliopsida</taxon>
        <taxon>Poales</taxon>
        <taxon>Poaceae</taxon>
        <taxon>PACMAD clade</taxon>
        <taxon>Panicoideae</taxon>
        <taxon>Andropogonodae</taxon>
        <taxon>Andropogoneae</taxon>
        <taxon>Saccharinae</taxon>
        <taxon>Miscanthus</taxon>
    </lineage>
</organism>
<feature type="compositionally biased region" description="Low complexity" evidence="1">
    <location>
        <begin position="11"/>
        <end position="29"/>
    </location>
</feature>
<dbReference type="Proteomes" id="UP000604825">
    <property type="component" value="Unassembled WGS sequence"/>
</dbReference>
<evidence type="ECO:0000313" key="4">
    <source>
        <dbReference type="EMBL" id="CAD6344081.1"/>
    </source>
</evidence>